<sequence>MKARPLIDARALQPGYKEHAQRGLGRYAKSLFTAMFQQVEPGELSFILRRDLPQPELPDPSPRLAVGSGPQSLPGGERLIGQFYTLPRALAPAWQQGRVVHFLSHADAPARLGPRTVLTCQDLIFQRMEEIYIEGRNPQVFHAARWLETRCLSRAARILAISECTKRDLVELYRIPPERISVAPLAVDPGLAPVEDPATRGEVLARYGLAEREYFFYLGGIDPRKDLPTLLRALLILREGGGAATLALAGQVAQDKHYPALTRLIVELGLSEAVRFLGFVPDADLPALYSGAAAFAFPSLYEGFGLPPLEAMACGAPVAAVAAAAVPEVVEDAGLLVPPGDAQALARALDALRGDPELAARYRALGLKRAAGFSWERTASQTLKVYEEVAAAA</sequence>
<evidence type="ECO:0000256" key="1">
    <source>
        <dbReference type="ARBA" id="ARBA00022679"/>
    </source>
</evidence>
<feature type="domain" description="Glycosyl transferase family 1" evidence="2">
    <location>
        <begin position="211"/>
        <end position="363"/>
    </location>
</feature>
<dbReference type="Gene3D" id="3.40.50.2000">
    <property type="entry name" value="Glycogen Phosphorylase B"/>
    <property type="match status" value="2"/>
</dbReference>
<dbReference type="GO" id="GO:0016757">
    <property type="term" value="F:glycosyltransferase activity"/>
    <property type="evidence" value="ECO:0007669"/>
    <property type="project" value="InterPro"/>
</dbReference>
<dbReference type="EMBL" id="AP028679">
    <property type="protein sequence ID" value="BEQ16514.1"/>
    <property type="molecule type" value="Genomic_DNA"/>
</dbReference>
<organism evidence="4 5">
    <name type="scientific">Desulfoferula mesophila</name>
    <dbReference type="NCBI Taxonomy" id="3058419"/>
    <lineage>
        <taxon>Bacteria</taxon>
        <taxon>Pseudomonadati</taxon>
        <taxon>Thermodesulfobacteriota</taxon>
        <taxon>Desulfarculia</taxon>
        <taxon>Desulfarculales</taxon>
        <taxon>Desulfarculaceae</taxon>
        <taxon>Desulfoferula</taxon>
    </lineage>
</organism>
<dbReference type="RefSeq" id="WP_338602438.1">
    <property type="nucleotide sequence ID" value="NZ_AP028679.1"/>
</dbReference>
<proteinExistence type="predicted"/>
<dbReference type="PANTHER" id="PTHR46401:SF2">
    <property type="entry name" value="GLYCOSYLTRANSFERASE WBBK-RELATED"/>
    <property type="match status" value="1"/>
</dbReference>
<evidence type="ECO:0000259" key="2">
    <source>
        <dbReference type="Pfam" id="PF00534"/>
    </source>
</evidence>
<protein>
    <submittedName>
        <fullName evidence="4">Glycosyl transferase family 1</fullName>
    </submittedName>
</protein>
<name>A0AAU9EN43_9BACT</name>
<dbReference type="SUPFAM" id="SSF53756">
    <property type="entry name" value="UDP-Glycosyltransferase/glycogen phosphorylase"/>
    <property type="match status" value="1"/>
</dbReference>
<dbReference type="Proteomes" id="UP001366166">
    <property type="component" value="Chromosome"/>
</dbReference>
<evidence type="ECO:0000313" key="5">
    <source>
        <dbReference type="Proteomes" id="UP001366166"/>
    </source>
</evidence>
<evidence type="ECO:0000259" key="3">
    <source>
        <dbReference type="Pfam" id="PF13439"/>
    </source>
</evidence>
<dbReference type="GO" id="GO:0009103">
    <property type="term" value="P:lipopolysaccharide biosynthetic process"/>
    <property type="evidence" value="ECO:0007669"/>
    <property type="project" value="TreeGrafter"/>
</dbReference>
<dbReference type="InterPro" id="IPR001296">
    <property type="entry name" value="Glyco_trans_1"/>
</dbReference>
<dbReference type="InterPro" id="IPR028098">
    <property type="entry name" value="Glyco_trans_4-like_N"/>
</dbReference>
<reference evidence="5" key="1">
    <citation type="journal article" date="2023" name="Arch. Microbiol.">
        <title>Desulfoferula mesophilus gen. nov. sp. nov., a mesophilic sulfate-reducing bacterium isolated from a brackish lake sediment.</title>
        <authorList>
            <person name="Watanabe T."/>
            <person name="Yabe T."/>
            <person name="Tsuji J.M."/>
            <person name="Fukui M."/>
        </authorList>
    </citation>
    <scope>NUCLEOTIDE SEQUENCE [LARGE SCALE GENOMIC DNA]</scope>
    <source>
        <strain evidence="5">12FAK</strain>
    </source>
</reference>
<evidence type="ECO:0000313" key="4">
    <source>
        <dbReference type="EMBL" id="BEQ16514.1"/>
    </source>
</evidence>
<gene>
    <name evidence="4" type="ORF">FAK_35800</name>
</gene>
<keyword evidence="5" id="KW-1185">Reference proteome</keyword>
<dbReference type="PANTHER" id="PTHR46401">
    <property type="entry name" value="GLYCOSYLTRANSFERASE WBBK-RELATED"/>
    <property type="match status" value="1"/>
</dbReference>
<accession>A0AAU9EN43</accession>
<dbReference type="KEGG" id="dmp:FAK_35800"/>
<feature type="domain" description="Glycosyltransferase subfamily 4-like N-terminal" evidence="3">
    <location>
        <begin position="72"/>
        <end position="189"/>
    </location>
</feature>
<dbReference type="FunFam" id="3.40.50.2000:FF:000119">
    <property type="entry name" value="Glycosyl transferase group 1"/>
    <property type="match status" value="1"/>
</dbReference>
<dbReference type="AlphaFoldDB" id="A0AAU9EN43"/>
<dbReference type="Pfam" id="PF13439">
    <property type="entry name" value="Glyco_transf_4"/>
    <property type="match status" value="1"/>
</dbReference>
<dbReference type="Pfam" id="PF00534">
    <property type="entry name" value="Glycos_transf_1"/>
    <property type="match status" value="1"/>
</dbReference>
<dbReference type="CDD" id="cd03809">
    <property type="entry name" value="GT4_MtfB-like"/>
    <property type="match status" value="1"/>
</dbReference>
<keyword evidence="1 4" id="KW-0808">Transferase</keyword>